<dbReference type="RefSeq" id="XP_013256183.1">
    <property type="nucleotide sequence ID" value="XM_013400729.1"/>
</dbReference>
<dbReference type="CDD" id="cd03048">
    <property type="entry name" value="GST_N_Ure2p_like"/>
    <property type="match status" value="1"/>
</dbReference>
<dbReference type="Gene3D" id="1.20.1050.130">
    <property type="match status" value="1"/>
</dbReference>
<comment type="caution">
    <text evidence="4">The sequence shown here is derived from an EMBL/GenBank/DDBJ whole genome shotgun (WGS) entry which is preliminary data.</text>
</comment>
<proteinExistence type="inferred from homology"/>
<dbReference type="PROSITE" id="PS50405">
    <property type="entry name" value="GST_CTER"/>
    <property type="match status" value="1"/>
</dbReference>
<dbReference type="OrthoDB" id="422574at2759"/>
<dbReference type="InterPro" id="IPR004045">
    <property type="entry name" value="Glutathione_S-Trfase_N"/>
</dbReference>
<dbReference type="PANTHER" id="PTHR44051">
    <property type="entry name" value="GLUTATHIONE S-TRANSFERASE-RELATED"/>
    <property type="match status" value="1"/>
</dbReference>
<dbReference type="STRING" id="1182545.A0A072P2U9"/>
<dbReference type="InterPro" id="IPR036249">
    <property type="entry name" value="Thioredoxin-like_sf"/>
</dbReference>
<dbReference type="AlphaFoldDB" id="A0A072P2U9"/>
<comment type="similarity">
    <text evidence="1">Belongs to the GST superfamily.</text>
</comment>
<keyword evidence="4" id="KW-0808">Transferase</keyword>
<dbReference type="Pfam" id="PF00043">
    <property type="entry name" value="GST_C"/>
    <property type="match status" value="1"/>
</dbReference>
<evidence type="ECO:0000313" key="5">
    <source>
        <dbReference type="Proteomes" id="UP000027920"/>
    </source>
</evidence>
<reference evidence="4 5" key="1">
    <citation type="submission" date="2013-03" db="EMBL/GenBank/DDBJ databases">
        <title>The Genome Sequence of Exophiala aquamarina CBS 119918.</title>
        <authorList>
            <consortium name="The Broad Institute Genomics Platform"/>
            <person name="Cuomo C."/>
            <person name="de Hoog S."/>
            <person name="Gorbushina A."/>
            <person name="Walker B."/>
            <person name="Young S.K."/>
            <person name="Zeng Q."/>
            <person name="Gargeya S."/>
            <person name="Fitzgerald M."/>
            <person name="Haas B."/>
            <person name="Abouelleil A."/>
            <person name="Allen A.W."/>
            <person name="Alvarado L."/>
            <person name="Arachchi H.M."/>
            <person name="Berlin A.M."/>
            <person name="Chapman S.B."/>
            <person name="Gainer-Dewar J."/>
            <person name="Goldberg J."/>
            <person name="Griggs A."/>
            <person name="Gujja S."/>
            <person name="Hansen M."/>
            <person name="Howarth C."/>
            <person name="Imamovic A."/>
            <person name="Ireland A."/>
            <person name="Larimer J."/>
            <person name="McCowan C."/>
            <person name="Murphy C."/>
            <person name="Pearson M."/>
            <person name="Poon T.W."/>
            <person name="Priest M."/>
            <person name="Roberts A."/>
            <person name="Saif S."/>
            <person name="Shea T."/>
            <person name="Sisk P."/>
            <person name="Sykes S."/>
            <person name="Wortman J."/>
            <person name="Nusbaum C."/>
            <person name="Birren B."/>
        </authorList>
    </citation>
    <scope>NUCLEOTIDE SEQUENCE [LARGE SCALE GENOMIC DNA]</scope>
    <source>
        <strain evidence="4 5">CBS 119918</strain>
    </source>
</reference>
<keyword evidence="5" id="KW-1185">Reference proteome</keyword>
<dbReference type="SFLD" id="SFLDS00019">
    <property type="entry name" value="Glutathione_Transferase_(cytos"/>
    <property type="match status" value="1"/>
</dbReference>
<evidence type="ECO:0000313" key="4">
    <source>
        <dbReference type="EMBL" id="KEF53593.1"/>
    </source>
</evidence>
<dbReference type="SFLD" id="SFLDG01151">
    <property type="entry name" value="Main.2:_Nu-like"/>
    <property type="match status" value="1"/>
</dbReference>
<dbReference type="EMBL" id="AMGV01000013">
    <property type="protein sequence ID" value="KEF53593.1"/>
    <property type="molecule type" value="Genomic_DNA"/>
</dbReference>
<protein>
    <submittedName>
        <fullName evidence="4">Glutathione S-transferase</fullName>
    </submittedName>
</protein>
<dbReference type="Proteomes" id="UP000027920">
    <property type="component" value="Unassembled WGS sequence"/>
</dbReference>
<dbReference type="GO" id="GO:0016740">
    <property type="term" value="F:transferase activity"/>
    <property type="evidence" value="ECO:0007669"/>
    <property type="project" value="UniProtKB-KW"/>
</dbReference>
<dbReference type="InterPro" id="IPR036282">
    <property type="entry name" value="Glutathione-S-Trfase_C_sf"/>
</dbReference>
<dbReference type="PROSITE" id="PS50404">
    <property type="entry name" value="GST_NTER"/>
    <property type="match status" value="1"/>
</dbReference>
<dbReference type="SFLD" id="SFLDG00358">
    <property type="entry name" value="Main_(cytGST)"/>
    <property type="match status" value="1"/>
</dbReference>
<dbReference type="GeneID" id="25285472"/>
<evidence type="ECO:0000259" key="2">
    <source>
        <dbReference type="PROSITE" id="PS50404"/>
    </source>
</evidence>
<evidence type="ECO:0000256" key="1">
    <source>
        <dbReference type="ARBA" id="ARBA00007409"/>
    </source>
</evidence>
<gene>
    <name evidence="4" type="ORF">A1O9_10568</name>
</gene>
<dbReference type="HOGENOM" id="CLU_011226_14_2_1"/>
<dbReference type="SUPFAM" id="SSF52833">
    <property type="entry name" value="Thioredoxin-like"/>
    <property type="match status" value="1"/>
</dbReference>
<dbReference type="SUPFAM" id="SSF47616">
    <property type="entry name" value="GST C-terminal domain-like"/>
    <property type="match status" value="1"/>
</dbReference>
<dbReference type="InterPro" id="IPR004046">
    <property type="entry name" value="GST_C"/>
</dbReference>
<feature type="domain" description="GST C-terminal" evidence="3">
    <location>
        <begin position="92"/>
        <end position="216"/>
    </location>
</feature>
<dbReference type="PANTHER" id="PTHR44051:SF3">
    <property type="entry name" value="TRANSCRIPTIONAL REGULATOR URE2"/>
    <property type="match status" value="1"/>
</dbReference>
<organism evidence="4 5">
    <name type="scientific">Exophiala aquamarina CBS 119918</name>
    <dbReference type="NCBI Taxonomy" id="1182545"/>
    <lineage>
        <taxon>Eukaryota</taxon>
        <taxon>Fungi</taxon>
        <taxon>Dikarya</taxon>
        <taxon>Ascomycota</taxon>
        <taxon>Pezizomycotina</taxon>
        <taxon>Eurotiomycetes</taxon>
        <taxon>Chaetothyriomycetidae</taxon>
        <taxon>Chaetothyriales</taxon>
        <taxon>Herpotrichiellaceae</taxon>
        <taxon>Exophiala</taxon>
    </lineage>
</organism>
<name>A0A072P2U9_9EURO</name>
<dbReference type="InterPro" id="IPR040079">
    <property type="entry name" value="Glutathione_S-Trfase"/>
</dbReference>
<dbReference type="InterPro" id="IPR010987">
    <property type="entry name" value="Glutathione-S-Trfase_C-like"/>
</dbReference>
<dbReference type="Pfam" id="PF13417">
    <property type="entry name" value="GST_N_3"/>
    <property type="match status" value="1"/>
</dbReference>
<feature type="domain" description="GST N-terminal" evidence="2">
    <location>
        <begin position="5"/>
        <end position="86"/>
    </location>
</feature>
<accession>A0A072P2U9</accession>
<dbReference type="VEuPathDB" id="FungiDB:A1O9_10568"/>
<evidence type="ECO:0000259" key="3">
    <source>
        <dbReference type="PROSITE" id="PS50405"/>
    </source>
</evidence>
<sequence>MPALKPITLYSHGETPNPRKVEIILKELSVPYTTSHVEWGDLHIKPFTDITPNGRVPAITDPNTGITLWETGAIIQYLVETYDNDRKISYTSFPERHQQTQWLMFQVSGQGPYYGQASWFHMFHSERLPSAEARYVKEVERVIGVLDSWLQDHEFLVGDKVTYADLSFVPYAAVVMNPQFEFLTQGGRLFEGGKYPAYRAWLEKLMARESVKKDKA</sequence>